<evidence type="ECO:0000313" key="3">
    <source>
        <dbReference type="Proteomes" id="UP000199116"/>
    </source>
</evidence>
<evidence type="ECO:0000256" key="1">
    <source>
        <dbReference type="SAM" id="Phobius"/>
    </source>
</evidence>
<proteinExistence type="predicted"/>
<reference evidence="3" key="1">
    <citation type="submission" date="2016-10" db="EMBL/GenBank/DDBJ databases">
        <authorList>
            <person name="Varghese N."/>
            <person name="Submissions S."/>
        </authorList>
    </citation>
    <scope>NUCLEOTIDE SEQUENCE [LARGE SCALE GENOMIC DNA]</scope>
    <source>
        <strain evidence="3">DSM 23515</strain>
    </source>
</reference>
<gene>
    <name evidence="2" type="ORF">SAMN04488033_101297</name>
</gene>
<keyword evidence="1" id="KW-0472">Membrane</keyword>
<dbReference type="AlphaFoldDB" id="A0A1I2K469"/>
<keyword evidence="3" id="KW-1185">Reference proteome</keyword>
<keyword evidence="1" id="KW-0812">Transmembrane</keyword>
<name>A0A1I2K469_9FLAO</name>
<organism evidence="2 3">
    <name type="scientific">Salegentibacter agarivorans</name>
    <dbReference type="NCBI Taxonomy" id="345907"/>
    <lineage>
        <taxon>Bacteria</taxon>
        <taxon>Pseudomonadati</taxon>
        <taxon>Bacteroidota</taxon>
        <taxon>Flavobacteriia</taxon>
        <taxon>Flavobacteriales</taxon>
        <taxon>Flavobacteriaceae</taxon>
        <taxon>Salegentibacter</taxon>
    </lineage>
</organism>
<protein>
    <submittedName>
        <fullName evidence="2">Uncharacterized protein</fullName>
    </submittedName>
</protein>
<sequence length="49" mass="5825">MKFRKSYWLYIIAAIITIVGLVTGWYFFLLLVFPLGFFNFGNNKNEEDN</sequence>
<evidence type="ECO:0000313" key="2">
    <source>
        <dbReference type="EMBL" id="SFF60007.1"/>
    </source>
</evidence>
<dbReference type="Proteomes" id="UP000199116">
    <property type="component" value="Unassembled WGS sequence"/>
</dbReference>
<accession>A0A1I2K469</accession>
<dbReference type="RefSeq" id="WP_177195636.1">
    <property type="nucleotide sequence ID" value="NZ_FOOH01000001.1"/>
</dbReference>
<feature type="transmembrane region" description="Helical" evidence="1">
    <location>
        <begin position="7"/>
        <end position="33"/>
    </location>
</feature>
<dbReference type="EMBL" id="FOOH01000001">
    <property type="protein sequence ID" value="SFF60007.1"/>
    <property type="molecule type" value="Genomic_DNA"/>
</dbReference>
<keyword evidence="1" id="KW-1133">Transmembrane helix</keyword>